<evidence type="ECO:0000313" key="5">
    <source>
        <dbReference type="Proteomes" id="UP000028623"/>
    </source>
</evidence>
<name>A0A085BEI6_9FLAO</name>
<dbReference type="InterPro" id="IPR012334">
    <property type="entry name" value="Pectin_lyas_fold"/>
</dbReference>
<dbReference type="STRING" id="421072.SAMN04488097_0198"/>
<feature type="domain" description="Secretion system C-terminal sorting" evidence="3">
    <location>
        <begin position="596"/>
        <end position="661"/>
    </location>
</feature>
<protein>
    <recommendedName>
        <fullName evidence="3">Secretion system C-terminal sorting domain-containing protein</fullName>
    </recommendedName>
</protein>
<evidence type="ECO:0000256" key="2">
    <source>
        <dbReference type="SAM" id="SignalP"/>
    </source>
</evidence>
<dbReference type="Gene3D" id="2.160.20.10">
    <property type="entry name" value="Single-stranded right-handed beta-helix, Pectin lyase-like"/>
    <property type="match status" value="1"/>
</dbReference>
<dbReference type="AlphaFoldDB" id="A0A085BEI6"/>
<dbReference type="InterPro" id="IPR026444">
    <property type="entry name" value="Secre_tail"/>
</dbReference>
<dbReference type="InterPro" id="IPR006626">
    <property type="entry name" value="PbH1"/>
</dbReference>
<keyword evidence="5" id="KW-1185">Reference proteome</keyword>
<dbReference type="SMART" id="SM00710">
    <property type="entry name" value="PbH1"/>
    <property type="match status" value="8"/>
</dbReference>
<feature type="signal peptide" evidence="2">
    <location>
        <begin position="1"/>
        <end position="18"/>
    </location>
</feature>
<dbReference type="eggNOG" id="COG3291">
    <property type="taxonomic scope" value="Bacteria"/>
</dbReference>
<feature type="chain" id="PRO_5001786821" description="Secretion system C-terminal sorting domain-containing protein" evidence="2">
    <location>
        <begin position="19"/>
        <end position="663"/>
    </location>
</feature>
<proteinExistence type="predicted"/>
<comment type="caution">
    <text evidence="4">The sequence shown here is derived from an EMBL/GenBank/DDBJ whole genome shotgun (WGS) entry which is preliminary data.</text>
</comment>
<gene>
    <name evidence="4" type="ORF">IO89_11610</name>
</gene>
<dbReference type="Pfam" id="PF18962">
    <property type="entry name" value="Por_Secre_tail"/>
    <property type="match status" value="1"/>
</dbReference>
<sequence length="663" mass="68183">MKKSLSILSILLGISAFAQVDVAATAGTATATYTTVKGAFDAINAGTHQGVINIIITANTNETATAALSRSTGTSNFTSVSLKPAANVSATITGAATGPVFRILGSNVTIDGSNNGTDSRNLTVINANAAGAQVVAMGSSDVANPLTNVTIKNTTLVNGVKTSGYGIVVSNNAGAATAGYFRNINIENNLIQRSFNGIYLLAVSAVGNGSGSVINKNDLSTSGDNSNRLLGIYLGGTDGVTVSNNKIGNFDTTVNESKRGIWLAVNTMNSTVSDNIIDNIGVNNLAGGSATGIQIFTNAGAGNVPSANKILRNKITNLFSSGLNSSVTGISLGGSTVGTVISQNTINNLLNTKGGSSTGLGAEGITLNTGTASNTLVSNNFISKVSSFGASFSGSTGGILINAGTGYKIYNNSVYLTETQNDGTSKGLPIALSIASITATGAIDLRNNIFVTNLADSSVPAYAASVYFSTTFANTDPKIIFSNFDNNIFYSSSNLAILSVTTTPTILTNMTELQTTYGSNANSLRALPKFVSDTDLHITETSENLAIDNKGVALTEVPTDIDGATRSETTPDIGADEFTVVTMAVNDAANKSKIQVYPNPVNDVLTVSSDKKVSNISVYNVGGQLISEADHSNVINLNKLPSGVYFVKTVVEGKVEMTKVIKK</sequence>
<accession>A0A085BEI6</accession>
<dbReference type="SUPFAM" id="SSF51126">
    <property type="entry name" value="Pectin lyase-like"/>
    <property type="match status" value="2"/>
</dbReference>
<dbReference type="RefSeq" id="WP_034976486.1">
    <property type="nucleotide sequence ID" value="NZ_FOFI01000001.1"/>
</dbReference>
<evidence type="ECO:0000256" key="1">
    <source>
        <dbReference type="ARBA" id="ARBA00022729"/>
    </source>
</evidence>
<evidence type="ECO:0000259" key="3">
    <source>
        <dbReference type="Pfam" id="PF18962"/>
    </source>
</evidence>
<dbReference type="NCBIfam" id="TIGR04183">
    <property type="entry name" value="Por_Secre_tail"/>
    <property type="match status" value="1"/>
</dbReference>
<dbReference type="EMBL" id="JPLY01000004">
    <property type="protein sequence ID" value="KFC20881.1"/>
    <property type="molecule type" value="Genomic_DNA"/>
</dbReference>
<evidence type="ECO:0000313" key="4">
    <source>
        <dbReference type="EMBL" id="KFC20881.1"/>
    </source>
</evidence>
<organism evidence="4 5">
    <name type="scientific">Epilithonimonas lactis</name>
    <dbReference type="NCBI Taxonomy" id="421072"/>
    <lineage>
        <taxon>Bacteria</taxon>
        <taxon>Pseudomonadati</taxon>
        <taxon>Bacteroidota</taxon>
        <taxon>Flavobacteriia</taxon>
        <taxon>Flavobacteriales</taxon>
        <taxon>Weeksellaceae</taxon>
        <taxon>Chryseobacterium group</taxon>
        <taxon>Epilithonimonas</taxon>
    </lineage>
</organism>
<reference evidence="4 5" key="1">
    <citation type="submission" date="2014-07" db="EMBL/GenBank/DDBJ databases">
        <title>Epilithonimonas lactis LMG 22401 Genome.</title>
        <authorList>
            <person name="Pipes S.E."/>
            <person name="Stropko S.J."/>
        </authorList>
    </citation>
    <scope>NUCLEOTIDE SEQUENCE [LARGE SCALE GENOMIC DNA]</scope>
    <source>
        <strain evidence="4 5">LMG 24401</strain>
    </source>
</reference>
<dbReference type="OrthoDB" id="626902at2"/>
<dbReference type="eggNOG" id="COG4886">
    <property type="taxonomic scope" value="Bacteria"/>
</dbReference>
<keyword evidence="1 2" id="KW-0732">Signal</keyword>
<dbReference type="InterPro" id="IPR011050">
    <property type="entry name" value="Pectin_lyase_fold/virulence"/>
</dbReference>
<dbReference type="Proteomes" id="UP000028623">
    <property type="component" value="Unassembled WGS sequence"/>
</dbReference>